<keyword evidence="4" id="KW-0812">Transmembrane</keyword>
<evidence type="ECO:0000256" key="2">
    <source>
        <dbReference type="ARBA" id="ARBA00022448"/>
    </source>
</evidence>
<dbReference type="FunFam" id="3.40.50.300:FF:000032">
    <property type="entry name" value="Export ABC transporter ATP-binding protein"/>
    <property type="match status" value="1"/>
</dbReference>
<organism evidence="10 11">
    <name type="scientific">Mariniplasma anaerobium</name>
    <dbReference type="NCBI Taxonomy" id="2735436"/>
    <lineage>
        <taxon>Bacteria</taxon>
        <taxon>Bacillati</taxon>
        <taxon>Mycoplasmatota</taxon>
        <taxon>Mollicutes</taxon>
        <taxon>Acholeplasmatales</taxon>
        <taxon>Acholeplasmataceae</taxon>
        <taxon>Mariniplasma</taxon>
    </lineage>
</organism>
<dbReference type="GO" id="GO:0022857">
    <property type="term" value="F:transmembrane transporter activity"/>
    <property type="evidence" value="ECO:0007669"/>
    <property type="project" value="UniProtKB-ARBA"/>
</dbReference>
<sequence>MLQLKNIKKDYMLAGKPFPALKGIDLSFKENEFVSILGPSGCGKTTLLNIIGGLDRYTSGDLLIEGKSTKDFKDQDWDAYRNATIGFVFQTYNLISHLSVLDNVEMSLRLSGVSAKERKERAIKVLVDVGLEEHIYKKPNQLSGGQMQRVAIARSLVNNPKILLADEPTGALDSETSEQIMKLIEKISKDRLVIMVTHNAEIAEAHSDRIVHLLDGLVTLDSRPSEPVKKEKTEKLENKKTSMSYITAIKTSFKNLLTKKGRTIITALAGSIGIIGIALVLSISNGMTTYTNNIQSDALAGFPITVDQTVVAFGPPEEVTNPRPDLEYISDDLFAPYDSDSSLSSHQNIITTEFITYLSEMNPEYYNSISYTRGLSLNVVNLSDNGSYISVPTASSGVSFFGGSSYFNEMPNNPDFIQTQYDVIFGDYPTSYNQVVLIVDERNRIDLTLLEDLGINIEDEYTSQDLIGRTFKVVLNDLFYNEVGGVYIESTNYENMYNNSQILIEISGILRVKEEASSEILDTGIGYTSFLTDYLLNIEKDSNVVAAQVASPTINVLTGSAFNSTFTYDGVMRSIGGDATPVAVQIYPVSFEYKDEIKAYIDVFNVGLDETNQIIYTDLAETISGTISSLINTITIILAAFAAISLVVSSVMIGIITYVSVVERTKEIGIMRSLGARKKDISRIFNAETLLIGFTAGIFGIIVSFLLNIPINLLVERFIDVPNFASLPATSALFLIVLSTLLTLIAGLFPSRIAAKRDPVVALRTE</sequence>
<dbReference type="InterPro" id="IPR017911">
    <property type="entry name" value="MacB-like_ATP-bd"/>
</dbReference>
<dbReference type="PANTHER" id="PTHR42798">
    <property type="entry name" value="LIPOPROTEIN-RELEASING SYSTEM ATP-BINDING PROTEIN LOLD"/>
    <property type="match status" value="1"/>
</dbReference>
<proteinExistence type="inferred from homology"/>
<evidence type="ECO:0000313" key="10">
    <source>
        <dbReference type="EMBL" id="BCR36790.1"/>
    </source>
</evidence>
<dbReference type="SMART" id="SM00382">
    <property type="entry name" value="AAA"/>
    <property type="match status" value="1"/>
</dbReference>
<dbReference type="GO" id="GO:0098796">
    <property type="term" value="C:membrane protein complex"/>
    <property type="evidence" value="ECO:0007669"/>
    <property type="project" value="UniProtKB-ARBA"/>
</dbReference>
<dbReference type="InterPro" id="IPR027417">
    <property type="entry name" value="P-loop_NTPase"/>
</dbReference>
<evidence type="ECO:0000256" key="6">
    <source>
        <dbReference type="ARBA" id="ARBA00022840"/>
    </source>
</evidence>
<evidence type="ECO:0000256" key="1">
    <source>
        <dbReference type="ARBA" id="ARBA00004429"/>
    </source>
</evidence>
<gene>
    <name evidence="10" type="ORF">MPAN_016830</name>
</gene>
<dbReference type="GO" id="GO:0016887">
    <property type="term" value="F:ATP hydrolysis activity"/>
    <property type="evidence" value="ECO:0007669"/>
    <property type="project" value="InterPro"/>
</dbReference>
<dbReference type="PROSITE" id="PS00211">
    <property type="entry name" value="ABC_TRANSPORTER_1"/>
    <property type="match status" value="1"/>
</dbReference>
<dbReference type="Pfam" id="PF02687">
    <property type="entry name" value="FtsX"/>
    <property type="match status" value="1"/>
</dbReference>
<comment type="subcellular location">
    <subcellularLocation>
        <location evidence="1">Cell inner membrane</location>
        <topology evidence="1">Multi-pass membrane protein</topology>
    </subcellularLocation>
</comment>
<dbReference type="SUPFAM" id="SSF52540">
    <property type="entry name" value="P-loop containing nucleoside triphosphate hydrolases"/>
    <property type="match status" value="1"/>
</dbReference>
<keyword evidence="5" id="KW-0547">Nucleotide-binding</keyword>
<evidence type="ECO:0000256" key="4">
    <source>
        <dbReference type="ARBA" id="ARBA00022692"/>
    </source>
</evidence>
<reference evidence="10" key="1">
    <citation type="submission" date="2021-01" db="EMBL/GenBank/DDBJ databases">
        <title>Draft genome sequence of Acholeplasmataceae bacterium strain Mahy22.</title>
        <authorList>
            <person name="Watanabe M."/>
            <person name="Kojima H."/>
            <person name="Fukui M."/>
        </authorList>
    </citation>
    <scope>NUCLEOTIDE SEQUENCE</scope>
    <source>
        <strain evidence="10">Mahy22</strain>
    </source>
</reference>
<accession>A0A7U9XVV8</accession>
<evidence type="ECO:0000256" key="9">
    <source>
        <dbReference type="ARBA" id="ARBA00038388"/>
    </source>
</evidence>
<dbReference type="Pfam" id="PF00005">
    <property type="entry name" value="ABC_tran"/>
    <property type="match status" value="1"/>
</dbReference>
<dbReference type="InterPro" id="IPR003439">
    <property type="entry name" value="ABC_transporter-like_ATP-bd"/>
</dbReference>
<dbReference type="PROSITE" id="PS50893">
    <property type="entry name" value="ABC_TRANSPORTER_2"/>
    <property type="match status" value="1"/>
</dbReference>
<dbReference type="EMBL" id="AP024412">
    <property type="protein sequence ID" value="BCR36790.1"/>
    <property type="molecule type" value="Genomic_DNA"/>
</dbReference>
<dbReference type="AlphaFoldDB" id="A0A7U9XVV8"/>
<protein>
    <submittedName>
        <fullName evidence="10">Sulfate ABC transporter ATP-binding protein</fullName>
    </submittedName>
</protein>
<dbReference type="PANTHER" id="PTHR42798:SF6">
    <property type="entry name" value="CELL DIVISION ATP-BINDING PROTEIN FTSE"/>
    <property type="match status" value="1"/>
</dbReference>
<evidence type="ECO:0000313" key="11">
    <source>
        <dbReference type="Proteomes" id="UP000620133"/>
    </source>
</evidence>
<dbReference type="CDD" id="cd03255">
    <property type="entry name" value="ABC_MJ0796_LolCDE_FtsE"/>
    <property type="match status" value="1"/>
</dbReference>
<dbReference type="InterPro" id="IPR017871">
    <property type="entry name" value="ABC_transporter-like_CS"/>
</dbReference>
<keyword evidence="11" id="KW-1185">Reference proteome</keyword>
<dbReference type="KEGG" id="manr:MPAN_016830"/>
<dbReference type="GO" id="GO:0005886">
    <property type="term" value="C:plasma membrane"/>
    <property type="evidence" value="ECO:0007669"/>
    <property type="project" value="UniProtKB-SubCell"/>
</dbReference>
<dbReference type="InterPro" id="IPR003593">
    <property type="entry name" value="AAA+_ATPase"/>
</dbReference>
<keyword evidence="8" id="KW-0472">Membrane</keyword>
<dbReference type="Proteomes" id="UP000620133">
    <property type="component" value="Chromosome"/>
</dbReference>
<name>A0A7U9XVV8_9MOLU</name>
<evidence type="ECO:0000256" key="7">
    <source>
        <dbReference type="ARBA" id="ARBA00022989"/>
    </source>
</evidence>
<evidence type="ECO:0000256" key="8">
    <source>
        <dbReference type="ARBA" id="ARBA00023136"/>
    </source>
</evidence>
<evidence type="ECO:0000256" key="5">
    <source>
        <dbReference type="ARBA" id="ARBA00022741"/>
    </source>
</evidence>
<comment type="similarity">
    <text evidence="9">Belongs to the ABC transporter superfamily. Macrolide exporter (TC 3.A.1.122) family.</text>
</comment>
<dbReference type="RefSeq" id="WP_176239435.1">
    <property type="nucleotide sequence ID" value="NZ_AP024412.1"/>
</dbReference>
<keyword evidence="7" id="KW-1133">Transmembrane helix</keyword>
<dbReference type="InterPro" id="IPR003838">
    <property type="entry name" value="ABC3_permease_C"/>
</dbReference>
<keyword evidence="6 10" id="KW-0067">ATP-binding</keyword>
<dbReference type="GO" id="GO:0005524">
    <property type="term" value="F:ATP binding"/>
    <property type="evidence" value="ECO:0007669"/>
    <property type="project" value="UniProtKB-KW"/>
</dbReference>
<keyword evidence="3" id="KW-1003">Cell membrane</keyword>
<evidence type="ECO:0000256" key="3">
    <source>
        <dbReference type="ARBA" id="ARBA00022475"/>
    </source>
</evidence>
<keyword evidence="2" id="KW-0813">Transport</keyword>
<dbReference type="Gene3D" id="3.40.50.300">
    <property type="entry name" value="P-loop containing nucleotide triphosphate hydrolases"/>
    <property type="match status" value="1"/>
</dbReference>